<reference evidence="1 2" key="1">
    <citation type="journal article" date="2018" name="Nat. Ecol. Evol.">
        <title>Shark genomes provide insights into elasmobranch evolution and the origin of vertebrates.</title>
        <authorList>
            <person name="Hara Y"/>
            <person name="Yamaguchi K"/>
            <person name="Onimaru K"/>
            <person name="Kadota M"/>
            <person name="Koyanagi M"/>
            <person name="Keeley SD"/>
            <person name="Tatsumi K"/>
            <person name="Tanaka K"/>
            <person name="Motone F"/>
            <person name="Kageyama Y"/>
            <person name="Nozu R"/>
            <person name="Adachi N"/>
            <person name="Nishimura O"/>
            <person name="Nakagawa R"/>
            <person name="Tanegashima C"/>
            <person name="Kiyatake I"/>
            <person name="Matsumoto R"/>
            <person name="Murakumo K"/>
            <person name="Nishida K"/>
            <person name="Terakita A"/>
            <person name="Kuratani S"/>
            <person name="Sato K"/>
            <person name="Hyodo S Kuraku.S."/>
        </authorList>
    </citation>
    <scope>NUCLEOTIDE SEQUENCE [LARGE SCALE GENOMIC DNA]</scope>
</reference>
<name>A0A401NZ91_SCYTO</name>
<accession>A0A401NZ91</accession>
<keyword evidence="2" id="KW-1185">Reference proteome</keyword>
<dbReference type="AlphaFoldDB" id="A0A401NZ91"/>
<organism evidence="1 2">
    <name type="scientific">Scyliorhinus torazame</name>
    <name type="common">Cloudy catshark</name>
    <name type="synonym">Catulus torazame</name>
    <dbReference type="NCBI Taxonomy" id="75743"/>
    <lineage>
        <taxon>Eukaryota</taxon>
        <taxon>Metazoa</taxon>
        <taxon>Chordata</taxon>
        <taxon>Craniata</taxon>
        <taxon>Vertebrata</taxon>
        <taxon>Chondrichthyes</taxon>
        <taxon>Elasmobranchii</taxon>
        <taxon>Galeomorphii</taxon>
        <taxon>Galeoidea</taxon>
        <taxon>Carcharhiniformes</taxon>
        <taxon>Scyliorhinidae</taxon>
        <taxon>Scyliorhinus</taxon>
    </lineage>
</organism>
<proteinExistence type="predicted"/>
<protein>
    <submittedName>
        <fullName evidence="1">Uncharacterized protein</fullName>
    </submittedName>
</protein>
<sequence>MTDSRFAQWGKWGWCPGGWRRAGLTCLILTDFFFLSASPFGSGFSLPSSDASAARYYPPCTKYGAQTV</sequence>
<comment type="caution">
    <text evidence="1">The sequence shown here is derived from an EMBL/GenBank/DDBJ whole genome shotgun (WGS) entry which is preliminary data.</text>
</comment>
<evidence type="ECO:0000313" key="2">
    <source>
        <dbReference type="Proteomes" id="UP000288216"/>
    </source>
</evidence>
<dbReference type="EMBL" id="BFAA01006965">
    <property type="protein sequence ID" value="GCB66170.1"/>
    <property type="molecule type" value="Genomic_DNA"/>
</dbReference>
<dbReference type="Proteomes" id="UP000288216">
    <property type="component" value="Unassembled WGS sequence"/>
</dbReference>
<evidence type="ECO:0000313" key="1">
    <source>
        <dbReference type="EMBL" id="GCB66170.1"/>
    </source>
</evidence>
<gene>
    <name evidence="1" type="ORF">scyTo_0013548</name>
</gene>